<dbReference type="PANTHER" id="PTHR12558">
    <property type="entry name" value="CELL DIVISION CYCLE 16,23,27"/>
    <property type="match status" value="1"/>
</dbReference>
<dbReference type="PROSITE" id="PS50293">
    <property type="entry name" value="TPR_REGION"/>
    <property type="match status" value="1"/>
</dbReference>
<dbReference type="EMBL" id="BMED01000007">
    <property type="protein sequence ID" value="GGC96702.1"/>
    <property type="molecule type" value="Genomic_DNA"/>
</dbReference>
<protein>
    <recommendedName>
        <fullName evidence="4">Tetratricopeptide repeat protein</fullName>
    </recommendedName>
</protein>
<sequence length="440" mass="49543">MVLNLAFELKVKRSGFNETLDWLQAGVELHPDSDQLHFVAANLYFHNKNFAVAAKLLQRVTALNPGNANAHSLLGASLQMLGEHEKALASFEAAVRIDPTLWAANHSIGNLYKMLGHPYKALEPFQRALFTRHKLGDELILDGEFTRTSRSKLRHDVEQLAYLAEREIGGPPVKAALQALNQVETAMQPYFTGHLAEFPAHIKPIAAPYYNRLLNHYNAPALPGGALNQDQDWAAIEAAYVTNAPGIIFIDNFLKPEALASLRRFCLESTIWFENRYSNGYLGCVDEQGFGCPLLAQIAEEQRLALPGIFDDSRLTGLWGYKYDSKMSGISVHADYAAVNVNFWITPDSANLNPERGGLIVWDKEAPRDWDFSDYNGNAPRIDKFLQESGANPVVIPHKQNRVAIFNSDLFHRTDDYHFKEGYENRRINITMLYGDRRKT</sequence>
<dbReference type="PROSITE" id="PS50005">
    <property type="entry name" value="TPR"/>
    <property type="match status" value="1"/>
</dbReference>
<accession>A0A916V010</accession>
<dbReference type="InterPro" id="IPR019734">
    <property type="entry name" value="TPR_rpt"/>
</dbReference>
<dbReference type="SUPFAM" id="SSF51197">
    <property type="entry name" value="Clavaminate synthase-like"/>
    <property type="match status" value="1"/>
</dbReference>
<proteinExistence type="predicted"/>
<evidence type="ECO:0000313" key="3">
    <source>
        <dbReference type="Proteomes" id="UP000637423"/>
    </source>
</evidence>
<reference evidence="2" key="1">
    <citation type="journal article" date="2014" name="Int. J. Syst. Evol. Microbiol.">
        <title>Complete genome sequence of Corynebacterium casei LMG S-19264T (=DSM 44701T), isolated from a smear-ripened cheese.</title>
        <authorList>
            <consortium name="US DOE Joint Genome Institute (JGI-PGF)"/>
            <person name="Walter F."/>
            <person name="Albersmeier A."/>
            <person name="Kalinowski J."/>
            <person name="Ruckert C."/>
        </authorList>
    </citation>
    <scope>NUCLEOTIDE SEQUENCE</scope>
    <source>
        <strain evidence="2">CGMCC 1.10998</strain>
    </source>
</reference>
<dbReference type="PANTHER" id="PTHR12558:SF33">
    <property type="entry name" value="BLL7664 PROTEIN"/>
    <property type="match status" value="1"/>
</dbReference>
<keyword evidence="1" id="KW-0802">TPR repeat</keyword>
<dbReference type="SUPFAM" id="SSF48452">
    <property type="entry name" value="TPR-like"/>
    <property type="match status" value="1"/>
</dbReference>
<evidence type="ECO:0000256" key="1">
    <source>
        <dbReference type="PROSITE-ProRule" id="PRU00339"/>
    </source>
</evidence>
<dbReference type="AlphaFoldDB" id="A0A916V010"/>
<dbReference type="InterPro" id="IPR011990">
    <property type="entry name" value="TPR-like_helical_dom_sf"/>
</dbReference>
<evidence type="ECO:0000313" key="2">
    <source>
        <dbReference type="EMBL" id="GGC96702.1"/>
    </source>
</evidence>
<dbReference type="Pfam" id="PF13432">
    <property type="entry name" value="TPR_16"/>
    <property type="match status" value="1"/>
</dbReference>
<keyword evidence="3" id="KW-1185">Reference proteome</keyword>
<gene>
    <name evidence="2" type="ORF">GCM10011396_50170</name>
</gene>
<dbReference type="SMART" id="SM00028">
    <property type="entry name" value="TPR"/>
    <property type="match status" value="3"/>
</dbReference>
<feature type="repeat" description="TPR" evidence="1">
    <location>
        <begin position="68"/>
        <end position="101"/>
    </location>
</feature>
<comment type="caution">
    <text evidence="2">The sequence shown here is derived from an EMBL/GenBank/DDBJ whole genome shotgun (WGS) entry which is preliminary data.</text>
</comment>
<evidence type="ECO:0008006" key="4">
    <source>
        <dbReference type="Google" id="ProtNLM"/>
    </source>
</evidence>
<organism evidence="2 3">
    <name type="scientific">Undibacterium terreum</name>
    <dbReference type="NCBI Taxonomy" id="1224302"/>
    <lineage>
        <taxon>Bacteria</taxon>
        <taxon>Pseudomonadati</taxon>
        <taxon>Pseudomonadota</taxon>
        <taxon>Betaproteobacteria</taxon>
        <taxon>Burkholderiales</taxon>
        <taxon>Oxalobacteraceae</taxon>
        <taxon>Undibacterium</taxon>
    </lineage>
</organism>
<dbReference type="Proteomes" id="UP000637423">
    <property type="component" value="Unassembled WGS sequence"/>
</dbReference>
<reference evidence="2" key="2">
    <citation type="submission" date="2020-09" db="EMBL/GenBank/DDBJ databases">
        <authorList>
            <person name="Sun Q."/>
            <person name="Zhou Y."/>
        </authorList>
    </citation>
    <scope>NUCLEOTIDE SEQUENCE</scope>
    <source>
        <strain evidence="2">CGMCC 1.10998</strain>
    </source>
</reference>
<name>A0A916V010_9BURK</name>
<dbReference type="Gene3D" id="1.25.40.10">
    <property type="entry name" value="Tetratricopeptide repeat domain"/>
    <property type="match status" value="1"/>
</dbReference>